<comment type="caution">
    <text evidence="6">The sequence shown here is derived from an EMBL/GenBank/DDBJ whole genome shotgun (WGS) entry which is preliminary data.</text>
</comment>
<proteinExistence type="inferred from homology"/>
<evidence type="ECO:0000313" key="5">
    <source>
        <dbReference type="EMBL" id="HGQ36626.1"/>
    </source>
</evidence>
<gene>
    <name evidence="6" type="ORF">ENU08_07870</name>
    <name evidence="5" type="ORF">ENU41_08155</name>
</gene>
<dbReference type="InterPro" id="IPR015813">
    <property type="entry name" value="Pyrv/PenolPyrv_kinase-like_dom"/>
</dbReference>
<dbReference type="EMBL" id="DTBD01000070">
    <property type="protein sequence ID" value="HGQ65145.1"/>
    <property type="molecule type" value="Genomic_DNA"/>
</dbReference>
<dbReference type="SUPFAM" id="SSF51621">
    <property type="entry name" value="Phosphoenolpyruvate/pyruvate domain"/>
    <property type="match status" value="1"/>
</dbReference>
<comment type="similarity">
    <text evidence="1">Belongs to the HpcH/HpaI aldolase family.</text>
</comment>
<dbReference type="EMBL" id="DTCK01000042">
    <property type="protein sequence ID" value="HGQ36626.1"/>
    <property type="molecule type" value="Genomic_DNA"/>
</dbReference>
<accession>A0A7C4NLR4</accession>
<keyword evidence="3" id="KW-0456">Lyase</keyword>
<dbReference type="PANTHER" id="PTHR30502">
    <property type="entry name" value="2-KETO-3-DEOXY-L-RHAMNONATE ALDOLASE"/>
    <property type="match status" value="1"/>
</dbReference>
<evidence type="ECO:0000256" key="3">
    <source>
        <dbReference type="ARBA" id="ARBA00023239"/>
    </source>
</evidence>
<protein>
    <recommendedName>
        <fullName evidence="4">HpcH/HpaI aldolase/citrate lyase domain-containing protein</fullName>
    </recommendedName>
</protein>
<dbReference type="PANTHER" id="PTHR30502:SF0">
    <property type="entry name" value="PHOSPHOENOLPYRUVATE CARBOXYLASE FAMILY PROTEIN"/>
    <property type="match status" value="1"/>
</dbReference>
<keyword evidence="2" id="KW-0479">Metal-binding</keyword>
<dbReference type="GO" id="GO:0016832">
    <property type="term" value="F:aldehyde-lyase activity"/>
    <property type="evidence" value="ECO:0007669"/>
    <property type="project" value="TreeGrafter"/>
</dbReference>
<dbReference type="InterPro" id="IPR005000">
    <property type="entry name" value="Aldolase/citrate-lyase_domain"/>
</dbReference>
<evidence type="ECO:0000256" key="1">
    <source>
        <dbReference type="ARBA" id="ARBA00005568"/>
    </source>
</evidence>
<feature type="domain" description="HpcH/HpaI aldolase/citrate lyase" evidence="4">
    <location>
        <begin position="16"/>
        <end position="241"/>
    </location>
</feature>
<dbReference type="AlphaFoldDB" id="A0A7C4NLR4"/>
<dbReference type="Gene3D" id="3.20.20.60">
    <property type="entry name" value="Phosphoenolpyruvate-binding domains"/>
    <property type="match status" value="1"/>
</dbReference>
<reference evidence="6" key="1">
    <citation type="journal article" date="2020" name="mSystems">
        <title>Genome- and Community-Level Interaction Insights into Carbon Utilization and Element Cycling Functions of Hydrothermarchaeota in Hydrothermal Sediment.</title>
        <authorList>
            <person name="Zhou Z."/>
            <person name="Liu Y."/>
            <person name="Xu W."/>
            <person name="Pan J."/>
            <person name="Luo Z.H."/>
            <person name="Li M."/>
        </authorList>
    </citation>
    <scope>NUCLEOTIDE SEQUENCE [LARGE SCALE GENOMIC DNA]</scope>
    <source>
        <strain evidence="6">SpSt-637</strain>
        <strain evidence="5">SpSt-667</strain>
    </source>
</reference>
<evidence type="ECO:0000313" key="6">
    <source>
        <dbReference type="EMBL" id="HGQ65145.1"/>
    </source>
</evidence>
<sequence length="253" mass="28690">MPNLKKTLKKGVATVGTWITINHPDVVDVLSEFPFDWLIFDMEHAPLEVSDIEVLMMPLRNTSISPIVRVPWNDMVVIKRALDIGSEGILIPWVNTKEEAEAVVKYASYPPHGFRGVGPRRAVKYGIRPFLDYYSKFEYEERVLIVQIETPKAIENLEDIVSVKGIDVAFIGPIDLTVNLGIPLQYNHPIFIEAVNKILRTCEKYGVAPGIHAFDVNQIKKYIEEGFKFISIGSDVSFIIRAVRDILRALNRI</sequence>
<evidence type="ECO:0000256" key="2">
    <source>
        <dbReference type="ARBA" id="ARBA00022723"/>
    </source>
</evidence>
<dbReference type="InterPro" id="IPR040442">
    <property type="entry name" value="Pyrv_kinase-like_dom_sf"/>
</dbReference>
<name>A0A7C4NLR4_9CREN</name>
<dbReference type="InterPro" id="IPR050251">
    <property type="entry name" value="HpcH-HpaI_aldolase"/>
</dbReference>
<evidence type="ECO:0000259" key="4">
    <source>
        <dbReference type="Pfam" id="PF03328"/>
    </source>
</evidence>
<organism evidence="6">
    <name type="scientific">Ignisphaera aggregans</name>
    <dbReference type="NCBI Taxonomy" id="334771"/>
    <lineage>
        <taxon>Archaea</taxon>
        <taxon>Thermoproteota</taxon>
        <taxon>Thermoprotei</taxon>
        <taxon>Desulfurococcales</taxon>
        <taxon>Desulfurococcaceae</taxon>
        <taxon>Ignisphaera</taxon>
    </lineage>
</organism>
<dbReference type="GO" id="GO:0005737">
    <property type="term" value="C:cytoplasm"/>
    <property type="evidence" value="ECO:0007669"/>
    <property type="project" value="TreeGrafter"/>
</dbReference>
<dbReference type="Pfam" id="PF03328">
    <property type="entry name" value="HpcH_HpaI"/>
    <property type="match status" value="1"/>
</dbReference>
<dbReference type="GO" id="GO:0046872">
    <property type="term" value="F:metal ion binding"/>
    <property type="evidence" value="ECO:0007669"/>
    <property type="project" value="UniProtKB-KW"/>
</dbReference>